<proteinExistence type="predicted"/>
<comment type="caution">
    <text evidence="4">The sequence shown here is derived from an EMBL/GenBank/DDBJ whole genome shotgun (WGS) entry which is preliminary data.</text>
</comment>
<feature type="compositionally biased region" description="Basic and acidic residues" evidence="1">
    <location>
        <begin position="318"/>
        <end position="338"/>
    </location>
</feature>
<feature type="transmembrane region" description="Helical" evidence="2">
    <location>
        <begin position="259"/>
        <end position="280"/>
    </location>
</feature>
<evidence type="ECO:0000259" key="3">
    <source>
        <dbReference type="Pfam" id="PF13490"/>
    </source>
</evidence>
<dbReference type="Pfam" id="PF13490">
    <property type="entry name" value="zf-HC2"/>
    <property type="match status" value="1"/>
</dbReference>
<keyword evidence="2" id="KW-0812">Transmembrane</keyword>
<name>A0ABN1H9I2_9ACTN</name>
<evidence type="ECO:0000313" key="5">
    <source>
        <dbReference type="Proteomes" id="UP001500957"/>
    </source>
</evidence>
<dbReference type="Proteomes" id="UP001500957">
    <property type="component" value="Unassembled WGS sequence"/>
</dbReference>
<evidence type="ECO:0000256" key="1">
    <source>
        <dbReference type="SAM" id="MobiDB-lite"/>
    </source>
</evidence>
<organism evidence="4 5">
    <name type="scientific">Sporichthya brevicatena</name>
    <dbReference type="NCBI Taxonomy" id="171442"/>
    <lineage>
        <taxon>Bacteria</taxon>
        <taxon>Bacillati</taxon>
        <taxon>Actinomycetota</taxon>
        <taxon>Actinomycetes</taxon>
        <taxon>Sporichthyales</taxon>
        <taxon>Sporichthyaceae</taxon>
        <taxon>Sporichthya</taxon>
    </lineage>
</organism>
<protein>
    <recommendedName>
        <fullName evidence="3">Putative zinc-finger domain-containing protein</fullName>
    </recommendedName>
</protein>
<dbReference type="InterPro" id="IPR027383">
    <property type="entry name" value="Znf_put"/>
</dbReference>
<sequence>MPTDTALIAAARRGDIDAFDSLTDRHREAALRFVRRTSHGSDHLVDAAITATRADLLTGSGPTTAFRAHLLDAVRREQGGMRRGRRKGVEGETGPFPAACVATTAKAFAGLSEEAQAALWHTEVEGEPLLETGKLLGLDATGVAELSFAARDTLRAAQLLEHRAAISSPDCRWTTNRLGGYARNTLSAEDHTKVSEHLDGCDLCAGVAPAVIAVESDLALLVATVVLGSAAEAYLDREGAGIARAGGFAGLMRDAARPVAVAISAIALITAGLLGTLAFADEDTAKREVATPSTFTAIPVAPTNPISDDGPSSGEGSSGREDVRPTPRPKARTEARSVVRTERVTTVEVSDVKSDPVRPVVEDETEDDGLSLNLGVTKLNINPGAGLLGLPGISLG</sequence>
<keyword evidence="2" id="KW-0472">Membrane</keyword>
<reference evidence="4 5" key="1">
    <citation type="journal article" date="2019" name="Int. J. Syst. Evol. Microbiol.">
        <title>The Global Catalogue of Microorganisms (GCM) 10K type strain sequencing project: providing services to taxonomists for standard genome sequencing and annotation.</title>
        <authorList>
            <consortium name="The Broad Institute Genomics Platform"/>
            <consortium name="The Broad Institute Genome Sequencing Center for Infectious Disease"/>
            <person name="Wu L."/>
            <person name="Ma J."/>
        </authorList>
    </citation>
    <scope>NUCLEOTIDE SEQUENCE [LARGE SCALE GENOMIC DNA]</scope>
    <source>
        <strain evidence="4 5">JCM 10671</strain>
    </source>
</reference>
<feature type="region of interest" description="Disordered" evidence="1">
    <location>
        <begin position="291"/>
        <end position="338"/>
    </location>
</feature>
<evidence type="ECO:0000256" key="2">
    <source>
        <dbReference type="SAM" id="Phobius"/>
    </source>
</evidence>
<keyword evidence="5" id="KW-1185">Reference proteome</keyword>
<dbReference type="EMBL" id="BAAAHE010000045">
    <property type="protein sequence ID" value="GAA0633893.1"/>
    <property type="molecule type" value="Genomic_DNA"/>
</dbReference>
<evidence type="ECO:0000313" key="4">
    <source>
        <dbReference type="EMBL" id="GAA0633893.1"/>
    </source>
</evidence>
<feature type="domain" description="Putative zinc-finger" evidence="3">
    <location>
        <begin position="171"/>
        <end position="204"/>
    </location>
</feature>
<accession>A0ABN1H9I2</accession>
<gene>
    <name evidence="4" type="ORF">GCM10009547_42360</name>
</gene>
<keyword evidence="2" id="KW-1133">Transmembrane helix</keyword>